<evidence type="ECO:0000256" key="1">
    <source>
        <dbReference type="SAM" id="MobiDB-lite"/>
    </source>
</evidence>
<sequence length="785" mass="83661">MPRGHRVTSEPAAVTRVFGIRHHGPGSARSLRLALERFHPDMILIEGPADADPLVGFVAAEGMAPPVALLAYVPDAPAKAAFWPYAVFSPEWQALRYAADHEVPVRFCDLPASVTLATEDEPGDRFDPLAELAAAGGYDDAERWWDAVVESVPDADAFDAITEAMGALRESAESGGGRAVSDRPPTVRPAPDGSTNATAPEVDSVAEAVAEPTLVPETPEPLVVDAHTLRREAYMRQTMRKALKDGAVRLAVVCGAWHAPALTGALGPAAPDARLLKGLPKTKAKLTWVPWTHSRLSTTSGYGAGVTSPGWYHHLFTATERPIARWLTKVAGVLRAHDLPVSSAHVIEAVRLADTLAALRGRPLAGLSEVTEATRSVLCGGDETMLRLVIGELVVGEALGAVPEQTPTVPLDADLRATIRSLRMKQEPSIRTVDLDLRKEREVARSRLLHRLRVLDIEWGTLTTSDVRSTGTFRETWTLQWHPEYAISIIEASRWGTTIRTAAEAKILDTATRSDRSVGELTAALEVALLADLGGATDGLIARLESTAALDHDVTHLLAALPGLIRTLRYGDVRGTDTKALAHVADGLLVRICAGLPAAVTGLDTDAATELRSLLDAAHTAIHTRDDGWATGEWLAALRRIADRDDVHGALVGRAVRLLADAGRIDDAESARRLSAALSVGATAAAKAAWIDGFLGGRGLLLVHDRELLRLIDDWLRGLGDDTFVETLPLLRRTFGAFESGERRAIGQAVRDGGSVSPTAAAAGIDVDRATVAVRAAAEILGVTV</sequence>
<dbReference type="PANTHER" id="PTHR30634">
    <property type="entry name" value="OUTER MEMBRANE LOLAB LIPOPROTEIN INSERTION APPARATUS"/>
    <property type="match status" value="1"/>
</dbReference>
<dbReference type="Pfam" id="PF18934">
    <property type="entry name" value="DUF5682"/>
    <property type="match status" value="2"/>
</dbReference>
<dbReference type="EMBL" id="JBIRXV010000001">
    <property type="protein sequence ID" value="MFI2321070.1"/>
    <property type="molecule type" value="Genomic_DNA"/>
</dbReference>
<keyword evidence="3" id="KW-1185">Reference proteome</keyword>
<evidence type="ECO:0000313" key="2">
    <source>
        <dbReference type="EMBL" id="MFI2321070.1"/>
    </source>
</evidence>
<evidence type="ECO:0000313" key="3">
    <source>
        <dbReference type="Proteomes" id="UP001611450"/>
    </source>
</evidence>
<dbReference type="InterPro" id="IPR043737">
    <property type="entry name" value="DUF5682"/>
</dbReference>
<dbReference type="RefSeq" id="WP_396946252.1">
    <property type="nucleotide sequence ID" value="NZ_JBIRXV010000001.1"/>
</dbReference>
<organism evidence="2 3">
    <name type="scientific">Nocardia beijingensis</name>
    <dbReference type="NCBI Taxonomy" id="95162"/>
    <lineage>
        <taxon>Bacteria</taxon>
        <taxon>Bacillati</taxon>
        <taxon>Actinomycetota</taxon>
        <taxon>Actinomycetes</taxon>
        <taxon>Mycobacteriales</taxon>
        <taxon>Nocardiaceae</taxon>
        <taxon>Nocardia</taxon>
    </lineage>
</organism>
<proteinExistence type="predicted"/>
<dbReference type="PANTHER" id="PTHR30634:SF14">
    <property type="match status" value="1"/>
</dbReference>
<comment type="caution">
    <text evidence="2">The sequence shown here is derived from an EMBL/GenBank/DDBJ whole genome shotgun (WGS) entry which is preliminary data.</text>
</comment>
<feature type="region of interest" description="Disordered" evidence="1">
    <location>
        <begin position="169"/>
        <end position="202"/>
    </location>
</feature>
<dbReference type="InterPro" id="IPR050458">
    <property type="entry name" value="LolB"/>
</dbReference>
<gene>
    <name evidence="2" type="ORF">ACH47G_11305</name>
</gene>
<accession>A0ABW7WDX1</accession>
<name>A0ABW7WDX1_9NOCA</name>
<dbReference type="Proteomes" id="UP001611450">
    <property type="component" value="Unassembled WGS sequence"/>
</dbReference>
<reference evidence="2 3" key="1">
    <citation type="submission" date="2024-10" db="EMBL/GenBank/DDBJ databases">
        <title>The Natural Products Discovery Center: Release of the First 8490 Sequenced Strains for Exploring Actinobacteria Biosynthetic Diversity.</title>
        <authorList>
            <person name="Kalkreuter E."/>
            <person name="Kautsar S.A."/>
            <person name="Yang D."/>
            <person name="Bader C.D."/>
            <person name="Teijaro C.N."/>
            <person name="Fluegel L."/>
            <person name="Davis C.M."/>
            <person name="Simpson J.R."/>
            <person name="Lauterbach L."/>
            <person name="Steele A.D."/>
            <person name="Gui C."/>
            <person name="Meng S."/>
            <person name="Li G."/>
            <person name="Viehrig K."/>
            <person name="Ye F."/>
            <person name="Su P."/>
            <person name="Kiefer A.F."/>
            <person name="Nichols A."/>
            <person name="Cepeda A.J."/>
            <person name="Yan W."/>
            <person name="Fan B."/>
            <person name="Jiang Y."/>
            <person name="Adhikari A."/>
            <person name="Zheng C.-J."/>
            <person name="Schuster L."/>
            <person name="Cowan T.M."/>
            <person name="Smanski M.J."/>
            <person name="Chevrette M.G."/>
            <person name="De Carvalho L.P.S."/>
            <person name="Shen B."/>
        </authorList>
    </citation>
    <scope>NUCLEOTIDE SEQUENCE [LARGE SCALE GENOMIC DNA]</scope>
    <source>
        <strain evidence="2 3">NPDC019626</strain>
    </source>
</reference>
<protein>
    <submittedName>
        <fullName evidence="2">DUF5682 family protein</fullName>
    </submittedName>
</protein>